<gene>
    <name evidence="9" type="ORF">D8780_13090</name>
</gene>
<feature type="domain" description="Methyl-accepting transducer" evidence="7">
    <location>
        <begin position="482"/>
        <end position="711"/>
    </location>
</feature>
<evidence type="ECO:0000256" key="5">
    <source>
        <dbReference type="SAM" id="MobiDB-lite"/>
    </source>
</evidence>
<dbReference type="SMART" id="SM00283">
    <property type="entry name" value="MA"/>
    <property type="match status" value="1"/>
</dbReference>
<organism evidence="9 10">
    <name type="scientific">Notoacmeibacter ruber</name>
    <dbReference type="NCBI Taxonomy" id="2670375"/>
    <lineage>
        <taxon>Bacteria</taxon>
        <taxon>Pseudomonadati</taxon>
        <taxon>Pseudomonadota</taxon>
        <taxon>Alphaproteobacteria</taxon>
        <taxon>Hyphomicrobiales</taxon>
        <taxon>Notoacmeibacteraceae</taxon>
        <taxon>Notoacmeibacter</taxon>
    </lineage>
</organism>
<keyword evidence="6" id="KW-0472">Membrane</keyword>
<name>A0A3L7JHC8_9HYPH</name>
<keyword evidence="4" id="KW-0807">Transducer</keyword>
<dbReference type="GO" id="GO:0006935">
    <property type="term" value="P:chemotaxis"/>
    <property type="evidence" value="ECO:0007669"/>
    <property type="project" value="UniProtKB-KW"/>
</dbReference>
<feature type="transmembrane region" description="Helical" evidence="6">
    <location>
        <begin position="12"/>
        <end position="33"/>
    </location>
</feature>
<comment type="caution">
    <text evidence="9">The sequence shown here is derived from an EMBL/GenBank/DDBJ whole genome shotgun (WGS) entry which is preliminary data.</text>
</comment>
<protein>
    <submittedName>
        <fullName evidence="9">Methyl-accepting chemotaxis protein</fullName>
    </submittedName>
</protein>
<comment type="similarity">
    <text evidence="3">Belongs to the methyl-accepting chemotaxis (MCP) protein family.</text>
</comment>
<evidence type="ECO:0000256" key="1">
    <source>
        <dbReference type="ARBA" id="ARBA00004370"/>
    </source>
</evidence>
<dbReference type="InterPro" id="IPR003660">
    <property type="entry name" value="HAMP_dom"/>
</dbReference>
<dbReference type="Gene3D" id="6.10.340.10">
    <property type="match status" value="1"/>
</dbReference>
<dbReference type="CDD" id="cd12913">
    <property type="entry name" value="PDC1_MCP_like"/>
    <property type="match status" value="1"/>
</dbReference>
<reference evidence="9 10" key="1">
    <citation type="submission" date="2018-10" db="EMBL/GenBank/DDBJ databases">
        <title>Notoacmeibacter sp. M2BS9Y-3-1, whole genome shotgun sequence.</title>
        <authorList>
            <person name="Tuo L."/>
        </authorList>
    </citation>
    <scope>NUCLEOTIDE SEQUENCE [LARGE SCALE GENOMIC DNA]</scope>
    <source>
        <strain evidence="9 10">M2BS9Y-3-1</strain>
    </source>
</reference>
<sequence length="781" mass="83078">MKRLSMSLSTKLLALAGGTVAIILISAIGFYSWTTKAQTEALIFDQAETEAEAIAGSISSQLATAASAAKATSGAIAAAHTAGMHERSTVMAILRANVENYDVIFGSWMAERPQAFDGQTMTGTESGVDATQSGANEDGIFAPYWTRSSSGDIEFSTFKADYDAAWYKLASDAGQGAITEPYMASEVNVLMTSLAYPVLSNGKEIGVAGVDISLQTLASRLQQLHPFGDGRVLLLSHEGKWLVPPESELTMKPYAAEGAEQLSDVLSGGSAHILRNVEGPDGVLMERIIYPFAVPQSGSTWATIIDIPVETIAAPIRNKVLSIAAVGLVLLLAVLGALYLGARQFVRRPISDLLVSVSRLSEKDYETPVIGQERQDEVGAVAKALEGFRFALADSVELENTAAATRREVEQQRERQTDSERAKARELESFVTDIRDGFDRLSDGDLTVRIEQPAAAEYEVIRHQFNDTVERLEATFGAVVGSIDSIRNGLNEISVASHDLAQRTERQAAGLEQTTTALTEVASAVNETAESAARAQSSAETARKNAMKGGEIVGQAVQAMASIENSSKQISTIIGVIEEIAFQTNLLALNAGVEAARAGETGRGFAVVAQEVRELAQRSEVAAREIKELISQSSTHVGHGVELVTASGKSLEEIVAQVAATSNEVAEIAGTAREQAISLKEVSTAADQMDDMTQQNAAMVEETTAAAQTLANETNELTRTVSQFRTNTSRVPAQPQRPSSVAQAPKAASVTPKRTVTQMKVMGSGGAAPKASEFADEWDEF</sequence>
<dbReference type="GO" id="GO:0016020">
    <property type="term" value="C:membrane"/>
    <property type="evidence" value="ECO:0007669"/>
    <property type="project" value="UniProtKB-SubCell"/>
</dbReference>
<feature type="domain" description="HAMP" evidence="8">
    <location>
        <begin position="344"/>
        <end position="397"/>
    </location>
</feature>
<dbReference type="FunFam" id="1.10.287.950:FF:000001">
    <property type="entry name" value="Methyl-accepting chemotaxis sensory transducer"/>
    <property type="match status" value="1"/>
</dbReference>
<dbReference type="InterPro" id="IPR051310">
    <property type="entry name" value="MCP_chemotaxis"/>
</dbReference>
<feature type="domain" description="HAMP" evidence="8">
    <location>
        <begin position="425"/>
        <end position="477"/>
    </location>
</feature>
<keyword evidence="6" id="KW-0812">Transmembrane</keyword>
<evidence type="ECO:0000313" key="9">
    <source>
        <dbReference type="EMBL" id="RLQ89031.1"/>
    </source>
</evidence>
<dbReference type="Pfam" id="PF00672">
    <property type="entry name" value="HAMP"/>
    <property type="match status" value="2"/>
</dbReference>
<evidence type="ECO:0000256" key="6">
    <source>
        <dbReference type="SAM" id="Phobius"/>
    </source>
</evidence>
<dbReference type="CDD" id="cd11386">
    <property type="entry name" value="MCP_signal"/>
    <property type="match status" value="1"/>
</dbReference>
<comment type="subcellular location">
    <subcellularLocation>
        <location evidence="1">Membrane</location>
    </subcellularLocation>
</comment>
<feature type="transmembrane region" description="Helical" evidence="6">
    <location>
        <begin position="320"/>
        <end position="340"/>
    </location>
</feature>
<dbReference type="PANTHER" id="PTHR43531:SF11">
    <property type="entry name" value="METHYL-ACCEPTING CHEMOTAXIS PROTEIN 3"/>
    <property type="match status" value="1"/>
</dbReference>
<keyword evidence="6" id="KW-1133">Transmembrane helix</keyword>
<keyword evidence="2" id="KW-0145">Chemotaxis</keyword>
<feature type="region of interest" description="Disordered" evidence="5">
    <location>
        <begin position="726"/>
        <end position="781"/>
    </location>
</feature>
<feature type="compositionally biased region" description="Polar residues" evidence="5">
    <location>
        <begin position="726"/>
        <end position="742"/>
    </location>
</feature>
<dbReference type="Pfam" id="PF22673">
    <property type="entry name" value="MCP-like_PDC_1"/>
    <property type="match status" value="1"/>
</dbReference>
<evidence type="ECO:0000259" key="8">
    <source>
        <dbReference type="PROSITE" id="PS50885"/>
    </source>
</evidence>
<evidence type="ECO:0000313" key="10">
    <source>
        <dbReference type="Proteomes" id="UP000281094"/>
    </source>
</evidence>
<dbReference type="Proteomes" id="UP000281094">
    <property type="component" value="Unassembled WGS sequence"/>
</dbReference>
<dbReference type="PROSITE" id="PS50111">
    <property type="entry name" value="CHEMOTAXIS_TRANSDUC_2"/>
    <property type="match status" value="1"/>
</dbReference>
<dbReference type="SUPFAM" id="SSF158472">
    <property type="entry name" value="HAMP domain-like"/>
    <property type="match status" value="1"/>
</dbReference>
<dbReference type="PROSITE" id="PS50885">
    <property type="entry name" value="HAMP"/>
    <property type="match status" value="2"/>
</dbReference>
<evidence type="ECO:0000256" key="2">
    <source>
        <dbReference type="ARBA" id="ARBA00022500"/>
    </source>
</evidence>
<dbReference type="InterPro" id="IPR004089">
    <property type="entry name" value="MCPsignal_dom"/>
</dbReference>
<dbReference type="SMART" id="SM00304">
    <property type="entry name" value="HAMP"/>
    <property type="match status" value="3"/>
</dbReference>
<accession>A0A3L7JHC8</accession>
<dbReference type="Gene3D" id="3.30.450.20">
    <property type="entry name" value="PAS domain"/>
    <property type="match status" value="2"/>
</dbReference>
<dbReference type="Gene3D" id="1.10.287.950">
    <property type="entry name" value="Methyl-accepting chemotaxis protein"/>
    <property type="match status" value="1"/>
</dbReference>
<evidence type="ECO:0000256" key="4">
    <source>
        <dbReference type="PROSITE-ProRule" id="PRU00284"/>
    </source>
</evidence>
<evidence type="ECO:0000259" key="7">
    <source>
        <dbReference type="PROSITE" id="PS50111"/>
    </source>
</evidence>
<dbReference type="Pfam" id="PF00015">
    <property type="entry name" value="MCPsignal"/>
    <property type="match status" value="1"/>
</dbReference>
<evidence type="ECO:0000256" key="3">
    <source>
        <dbReference type="ARBA" id="ARBA00029447"/>
    </source>
</evidence>
<dbReference type="AlphaFoldDB" id="A0A3L7JHC8"/>
<keyword evidence="10" id="KW-1185">Reference proteome</keyword>
<dbReference type="PANTHER" id="PTHR43531">
    <property type="entry name" value="PROTEIN ICFG"/>
    <property type="match status" value="1"/>
</dbReference>
<dbReference type="SUPFAM" id="SSF58104">
    <property type="entry name" value="Methyl-accepting chemotaxis protein (MCP) signaling domain"/>
    <property type="match status" value="1"/>
</dbReference>
<proteinExistence type="inferred from homology"/>
<dbReference type="GO" id="GO:0007165">
    <property type="term" value="P:signal transduction"/>
    <property type="evidence" value="ECO:0007669"/>
    <property type="project" value="UniProtKB-KW"/>
</dbReference>
<dbReference type="EMBL" id="RCWN01000001">
    <property type="protein sequence ID" value="RLQ89031.1"/>
    <property type="molecule type" value="Genomic_DNA"/>
</dbReference>